<gene>
    <name evidence="8" type="ORF">CSEC_1086</name>
</gene>
<comment type="similarity">
    <text evidence="2">Belongs to the dicarboxylate/amino acid:cation symporter (DAACS) (TC 2.A.23) family.</text>
</comment>
<evidence type="ECO:0000313" key="9">
    <source>
        <dbReference type="Proteomes" id="UP000031552"/>
    </source>
</evidence>
<dbReference type="GO" id="GO:0015293">
    <property type="term" value="F:symporter activity"/>
    <property type="evidence" value="ECO:0007669"/>
    <property type="project" value="InterPro"/>
</dbReference>
<dbReference type="Pfam" id="PF00375">
    <property type="entry name" value="SDF"/>
    <property type="match status" value="1"/>
</dbReference>
<feature type="transmembrane region" description="Helical" evidence="7">
    <location>
        <begin position="142"/>
        <end position="160"/>
    </location>
</feature>
<evidence type="ECO:0000256" key="1">
    <source>
        <dbReference type="ARBA" id="ARBA00004141"/>
    </source>
</evidence>
<dbReference type="OrthoDB" id="9768885at2"/>
<name>A0A090CYU4_9BACT</name>
<dbReference type="PRINTS" id="PR00173">
    <property type="entry name" value="EDTRNSPORT"/>
</dbReference>
<feature type="transmembrane region" description="Helical" evidence="7">
    <location>
        <begin position="360"/>
        <end position="383"/>
    </location>
</feature>
<keyword evidence="3" id="KW-0813">Transport</keyword>
<feature type="transmembrane region" description="Helical" evidence="7">
    <location>
        <begin position="38"/>
        <end position="60"/>
    </location>
</feature>
<sequence length="415" mass="44608">MRLFSYFSQNVLFTIAVIAGVLSGYFQNPTLISGAESVSHIFISLLKLVSLPIIFLSLVSTASSMENVEELKVMGRLVSKYTILTTLIAALSALGLFILINPVLTTPLQGNADPHLESTSYFAYLLKVIPSNAVQPFLENNVIGVLILALLLSLAILTLPDENKKTLSLFFKSCFAAVMKITQWVVKGMPIAIWAFLVLFFRDLNLGLEVASLGLYLTVVISANLFQAFIVLPLILKAKGISPIRTAKAMMPALSLAFFSKSSSAALPLACNCAEVRLRIPRKIASFSLPLCTTINMNGCAAFILSTVLFVSMSSGVQYSMLEMLGWAFVATIAAIGNAGVPMGCYFLSGAILASMNVPLYLLGAILPFYSLIDMLESAINVWSDSCVTALVEKDVLKQGIVMATPSEATAEVAV</sequence>
<dbReference type="PANTHER" id="PTHR42865">
    <property type="entry name" value="PROTON/GLUTAMATE-ASPARTATE SYMPORTER"/>
    <property type="match status" value="1"/>
</dbReference>
<proteinExistence type="inferred from homology"/>
<evidence type="ECO:0000256" key="7">
    <source>
        <dbReference type="SAM" id="Phobius"/>
    </source>
</evidence>
<keyword evidence="6 7" id="KW-0472">Membrane</keyword>
<dbReference type="GO" id="GO:0005886">
    <property type="term" value="C:plasma membrane"/>
    <property type="evidence" value="ECO:0007669"/>
    <property type="project" value="TreeGrafter"/>
</dbReference>
<dbReference type="SUPFAM" id="SSF118215">
    <property type="entry name" value="Proton glutamate symport protein"/>
    <property type="match status" value="1"/>
</dbReference>
<dbReference type="EMBL" id="CCEJ010000004">
    <property type="protein sequence ID" value="CDR33912.1"/>
    <property type="molecule type" value="Genomic_DNA"/>
</dbReference>
<protein>
    <submittedName>
        <fullName evidence="8">Sodium:dicarboxylate symporter family protein</fullName>
    </submittedName>
</protein>
<evidence type="ECO:0000256" key="3">
    <source>
        <dbReference type="ARBA" id="ARBA00022448"/>
    </source>
</evidence>
<dbReference type="Gene3D" id="1.10.3860.10">
    <property type="entry name" value="Sodium:dicarboxylate symporter"/>
    <property type="match status" value="1"/>
</dbReference>
<feature type="transmembrane region" description="Helical" evidence="7">
    <location>
        <begin position="213"/>
        <end position="236"/>
    </location>
</feature>
<dbReference type="eggNOG" id="COG1301">
    <property type="taxonomic scope" value="Bacteria"/>
</dbReference>
<dbReference type="InterPro" id="IPR001991">
    <property type="entry name" value="Na-dicarboxylate_symporter"/>
</dbReference>
<comment type="subcellular location">
    <subcellularLocation>
        <location evidence="1">Membrane</location>
        <topology evidence="1">Multi-pass membrane protein</topology>
    </subcellularLocation>
</comment>
<feature type="transmembrane region" description="Helical" evidence="7">
    <location>
        <begin position="181"/>
        <end position="201"/>
    </location>
</feature>
<feature type="transmembrane region" description="Helical" evidence="7">
    <location>
        <begin position="7"/>
        <end position="26"/>
    </location>
</feature>
<reference evidence="8" key="2">
    <citation type="submission" date="2014-09" db="EMBL/GenBank/DDBJ databases">
        <title>Criblamydia sequanensis harbors a mega-plasmid encoding arsenite resistance.</title>
        <authorList>
            <person name="Bertelli C."/>
            <person name="Goesmann A."/>
            <person name="Greub G."/>
        </authorList>
    </citation>
    <scope>NUCLEOTIDE SEQUENCE [LARGE SCALE GENOMIC DNA]</scope>
    <source>
        <strain evidence="8">CRIB-18</strain>
    </source>
</reference>
<keyword evidence="4 7" id="KW-0812">Transmembrane</keyword>
<feature type="transmembrane region" description="Helical" evidence="7">
    <location>
        <begin position="81"/>
        <end position="100"/>
    </location>
</feature>
<comment type="caution">
    <text evidence="8">The sequence shown here is derived from an EMBL/GenBank/DDBJ whole genome shotgun (WGS) entry which is preliminary data.</text>
</comment>
<evidence type="ECO:0000256" key="6">
    <source>
        <dbReference type="ARBA" id="ARBA00023136"/>
    </source>
</evidence>
<evidence type="ECO:0000256" key="4">
    <source>
        <dbReference type="ARBA" id="ARBA00022692"/>
    </source>
</evidence>
<dbReference type="GO" id="GO:0015184">
    <property type="term" value="F:L-cystine transmembrane transporter activity"/>
    <property type="evidence" value="ECO:0007669"/>
    <property type="project" value="TreeGrafter"/>
</dbReference>
<reference evidence="8" key="1">
    <citation type="submission" date="2013-12" db="EMBL/GenBank/DDBJ databases">
        <authorList>
            <person name="Linke B."/>
        </authorList>
    </citation>
    <scope>NUCLEOTIDE SEQUENCE [LARGE SCALE GENOMIC DNA]</scope>
    <source>
        <strain evidence="8">CRIB-18</strain>
    </source>
</reference>
<dbReference type="PANTHER" id="PTHR42865:SF5">
    <property type="entry name" value="L-CYSTINE TRANSPORTER TCYP"/>
    <property type="match status" value="1"/>
</dbReference>
<dbReference type="STRING" id="1437425.CSEC_1086"/>
<evidence type="ECO:0000256" key="2">
    <source>
        <dbReference type="ARBA" id="ARBA00006148"/>
    </source>
</evidence>
<accession>A0A090CYU4</accession>
<dbReference type="InterPro" id="IPR036458">
    <property type="entry name" value="Na:dicarbo_symporter_sf"/>
</dbReference>
<evidence type="ECO:0000256" key="5">
    <source>
        <dbReference type="ARBA" id="ARBA00022989"/>
    </source>
</evidence>
<keyword evidence="5 7" id="KW-1133">Transmembrane helix</keyword>
<dbReference type="RefSeq" id="WP_053331812.1">
    <property type="nucleotide sequence ID" value="NZ_CCEJ010000004.1"/>
</dbReference>
<organism evidence="8 9">
    <name type="scientific">Candidatus Criblamydia sequanensis CRIB-18</name>
    <dbReference type="NCBI Taxonomy" id="1437425"/>
    <lineage>
        <taxon>Bacteria</taxon>
        <taxon>Pseudomonadati</taxon>
        <taxon>Chlamydiota</taxon>
        <taxon>Chlamydiia</taxon>
        <taxon>Parachlamydiales</taxon>
        <taxon>Candidatus Criblamydiaceae</taxon>
        <taxon>Candidatus Criblamydia</taxon>
    </lineage>
</organism>
<feature type="transmembrane region" description="Helical" evidence="7">
    <location>
        <begin position="324"/>
        <end position="348"/>
    </location>
</feature>
<dbReference type="AlphaFoldDB" id="A0A090CYU4"/>
<dbReference type="Proteomes" id="UP000031552">
    <property type="component" value="Unassembled WGS sequence"/>
</dbReference>
<keyword evidence="9" id="KW-1185">Reference proteome</keyword>
<feature type="transmembrane region" description="Helical" evidence="7">
    <location>
        <begin position="287"/>
        <end position="312"/>
    </location>
</feature>
<evidence type="ECO:0000313" key="8">
    <source>
        <dbReference type="EMBL" id="CDR33912.1"/>
    </source>
</evidence>